<dbReference type="GO" id="GO:0005934">
    <property type="term" value="C:cellular bud tip"/>
    <property type="evidence" value="ECO:0007669"/>
    <property type="project" value="EnsemblFungi"/>
</dbReference>
<feature type="compositionally biased region" description="Low complexity" evidence="1">
    <location>
        <begin position="125"/>
        <end position="141"/>
    </location>
</feature>
<dbReference type="GO" id="GO:0005628">
    <property type="term" value="C:prospore membrane"/>
    <property type="evidence" value="ECO:0007669"/>
    <property type="project" value="EnsemblFungi"/>
</dbReference>
<dbReference type="GO" id="GO:0006904">
    <property type="term" value="P:vesicle docking involved in exocytosis"/>
    <property type="evidence" value="ECO:0007669"/>
    <property type="project" value="EnsemblFungi"/>
</dbReference>
<organism evidence="3 4">
    <name type="scientific">Lachancea dasiensis</name>
    <dbReference type="NCBI Taxonomy" id="1072105"/>
    <lineage>
        <taxon>Eukaryota</taxon>
        <taxon>Fungi</taxon>
        <taxon>Dikarya</taxon>
        <taxon>Ascomycota</taxon>
        <taxon>Saccharomycotina</taxon>
        <taxon>Saccharomycetes</taxon>
        <taxon>Saccharomycetales</taxon>
        <taxon>Saccharomycetaceae</taxon>
        <taxon>Lachancea</taxon>
    </lineage>
</organism>
<gene>
    <name evidence="3" type="ORF">LADA_0F15302G</name>
</gene>
<dbReference type="InterPro" id="IPR028095">
    <property type="entry name" value="Mso1_N_dom"/>
</dbReference>
<sequence>MSSTANQKPTRFWSKVKSSTKSISSSLSQLSIKQERDGDTPTTTVVHKALVKFYTHREPFEGFPDWLGHKEELPDEQKVLRKQKHHHHDPRAGIATVTPNALDKSDRPAVAPHATAGSNFRDIYRSSTSSASSRTAPSSSPGAAPVPQQSLGSQESHPTLSNQRTSSMLMRERLKRK</sequence>
<evidence type="ECO:0000313" key="4">
    <source>
        <dbReference type="Proteomes" id="UP000190274"/>
    </source>
</evidence>
<evidence type="ECO:0000259" key="2">
    <source>
        <dbReference type="Pfam" id="PF14475"/>
    </source>
</evidence>
<feature type="compositionally biased region" description="Low complexity" evidence="1">
    <location>
        <begin position="15"/>
        <end position="32"/>
    </location>
</feature>
<dbReference type="GO" id="GO:0032120">
    <property type="term" value="P:ascospore-type prospore membrane formation"/>
    <property type="evidence" value="ECO:0007669"/>
    <property type="project" value="EnsemblFungi"/>
</dbReference>
<evidence type="ECO:0000256" key="1">
    <source>
        <dbReference type="SAM" id="MobiDB-lite"/>
    </source>
</evidence>
<feature type="compositionally biased region" description="Polar residues" evidence="1">
    <location>
        <begin position="147"/>
        <end position="168"/>
    </location>
</feature>
<dbReference type="GO" id="GO:0061025">
    <property type="term" value="P:membrane fusion"/>
    <property type="evidence" value="ECO:0007669"/>
    <property type="project" value="EnsemblFungi"/>
</dbReference>
<dbReference type="OrthoDB" id="4094515at2759"/>
<dbReference type="GO" id="GO:0005935">
    <property type="term" value="C:cellular bud neck"/>
    <property type="evidence" value="ECO:0007669"/>
    <property type="project" value="EnsemblFungi"/>
</dbReference>
<dbReference type="GO" id="GO:0033101">
    <property type="term" value="C:cellular bud membrane"/>
    <property type="evidence" value="ECO:0007669"/>
    <property type="project" value="EnsemblFungi"/>
</dbReference>
<feature type="domain" description="Mso1 N-terminal" evidence="2">
    <location>
        <begin position="26"/>
        <end position="67"/>
    </location>
</feature>
<dbReference type="GO" id="GO:0031201">
    <property type="term" value="C:SNARE complex"/>
    <property type="evidence" value="ECO:0007669"/>
    <property type="project" value="EnsemblFungi"/>
</dbReference>
<name>A0A1G4JNG6_9SACH</name>
<feature type="compositionally biased region" description="Basic residues" evidence="1">
    <location>
        <begin position="80"/>
        <end position="89"/>
    </location>
</feature>
<proteinExistence type="predicted"/>
<evidence type="ECO:0000313" key="3">
    <source>
        <dbReference type="EMBL" id="SCU92235.1"/>
    </source>
</evidence>
<feature type="region of interest" description="Disordered" evidence="1">
    <location>
        <begin position="1"/>
        <end position="42"/>
    </location>
</feature>
<dbReference type="Pfam" id="PF14475">
    <property type="entry name" value="Mso1_Sec1_bdg"/>
    <property type="match status" value="1"/>
</dbReference>
<keyword evidence="4" id="KW-1185">Reference proteome</keyword>
<dbReference type="AlphaFoldDB" id="A0A1G4JNG6"/>
<dbReference type="EMBL" id="LT598458">
    <property type="protein sequence ID" value="SCU92235.1"/>
    <property type="molecule type" value="Genomic_DNA"/>
</dbReference>
<feature type="region of interest" description="Disordered" evidence="1">
    <location>
        <begin position="74"/>
        <end position="177"/>
    </location>
</feature>
<protein>
    <submittedName>
        <fullName evidence="3">LADA_0F15302g1_1</fullName>
    </submittedName>
</protein>
<reference evidence="3 4" key="1">
    <citation type="submission" date="2016-03" db="EMBL/GenBank/DDBJ databases">
        <authorList>
            <person name="Devillers H."/>
        </authorList>
    </citation>
    <scope>NUCLEOTIDE SEQUENCE [LARGE SCALE GENOMIC DNA]</scope>
    <source>
        <strain evidence="3">CBS 10888</strain>
    </source>
</reference>
<dbReference type="Proteomes" id="UP000190274">
    <property type="component" value="Chromosome F"/>
</dbReference>
<dbReference type="STRING" id="1266660.A0A1G4JNG6"/>
<accession>A0A1G4JNG6</accession>